<dbReference type="EMBL" id="MU267589">
    <property type="protein sequence ID" value="KAH7916671.1"/>
    <property type="molecule type" value="Genomic_DNA"/>
</dbReference>
<reference evidence="1" key="1">
    <citation type="journal article" date="2021" name="New Phytol.">
        <title>Evolutionary innovations through gain and loss of genes in the ectomycorrhizal Boletales.</title>
        <authorList>
            <person name="Wu G."/>
            <person name="Miyauchi S."/>
            <person name="Morin E."/>
            <person name="Kuo A."/>
            <person name="Drula E."/>
            <person name="Varga T."/>
            <person name="Kohler A."/>
            <person name="Feng B."/>
            <person name="Cao Y."/>
            <person name="Lipzen A."/>
            <person name="Daum C."/>
            <person name="Hundley H."/>
            <person name="Pangilinan J."/>
            <person name="Johnson J."/>
            <person name="Barry K."/>
            <person name="LaButti K."/>
            <person name="Ng V."/>
            <person name="Ahrendt S."/>
            <person name="Min B."/>
            <person name="Choi I.G."/>
            <person name="Park H."/>
            <person name="Plett J.M."/>
            <person name="Magnuson J."/>
            <person name="Spatafora J.W."/>
            <person name="Nagy L.G."/>
            <person name="Henrissat B."/>
            <person name="Grigoriev I.V."/>
            <person name="Yang Z.L."/>
            <person name="Xu J."/>
            <person name="Martin F.M."/>
        </authorList>
    </citation>
    <scope>NUCLEOTIDE SEQUENCE</scope>
    <source>
        <strain evidence="1">ATCC 28755</strain>
    </source>
</reference>
<sequence>MMLDSLDITQQELPITSYFTLGKKDDRPIGALSKKRKCETSAEEAERGAKHRQPNATKKGKQSVLNTWQEARKVSKASKALPGSSAGRSKLSKTRKDASPASCGTGLQKFFGNQVSSRPSRLSGSHRRVSIDADVLDLTVDDDPPESSRRTRETPVRPPSRTSSTKVAAGNDNFPVQSLATPPPTNQPKKRSSTTSNLPVTRSNESTRRSARLAAVGLPTPDTTVRKPGFSYKPCMMDPSSSSSPLAGGSRQPAEDEISIPPLLLNTALSKVDLSTMELLSSSNSGSIADDERSQTPIVATTSRTCDSEDRNPFISADAEDPFIAPGVEIGQSISETSDSSSVLRPEVESSDRLSPVLQPVEEDRELSQAPFILSSQSQYLLGVDVTPRRKRTMTFWSPTRGGIMSPSRRYGAIPSSQTQEEGEMSMAMPPPPIPDSVFDKLDNIEIELAHSPKSPHVNKVSPHYPNSTTPRDKRANRHFFGSSPLTSPAKSPGNTTPSRTSLSPMQRRAALMFDSPCRSPKKSPRRNKGPRELGIQGQDSATEPESDNEMAVFMEGLGRRRIHAQHESLTEAESDTELIRFAAGLHDSKTRAPRTPSGTGAHESPRSKPASATSRHLTEKPSFVYEGSASLARDGAGPSIEGRYRSVVRNPLGYSDASMPSAVREFMDMFGDDDGSYPDDFPRSLRC</sequence>
<keyword evidence="2" id="KW-1185">Reference proteome</keyword>
<dbReference type="Proteomes" id="UP000790377">
    <property type="component" value="Unassembled WGS sequence"/>
</dbReference>
<protein>
    <submittedName>
        <fullName evidence="1">Uncharacterized protein</fullName>
    </submittedName>
</protein>
<accession>A0ACB8ASV1</accession>
<name>A0ACB8ASV1_9AGAM</name>
<organism evidence="1 2">
    <name type="scientific">Hygrophoropsis aurantiaca</name>
    <dbReference type="NCBI Taxonomy" id="72124"/>
    <lineage>
        <taxon>Eukaryota</taxon>
        <taxon>Fungi</taxon>
        <taxon>Dikarya</taxon>
        <taxon>Basidiomycota</taxon>
        <taxon>Agaricomycotina</taxon>
        <taxon>Agaricomycetes</taxon>
        <taxon>Agaricomycetidae</taxon>
        <taxon>Boletales</taxon>
        <taxon>Coniophorineae</taxon>
        <taxon>Hygrophoropsidaceae</taxon>
        <taxon>Hygrophoropsis</taxon>
    </lineage>
</organism>
<gene>
    <name evidence="1" type="ORF">BJ138DRAFT_1138924</name>
</gene>
<proteinExistence type="predicted"/>
<comment type="caution">
    <text evidence="1">The sequence shown here is derived from an EMBL/GenBank/DDBJ whole genome shotgun (WGS) entry which is preliminary data.</text>
</comment>
<evidence type="ECO:0000313" key="2">
    <source>
        <dbReference type="Proteomes" id="UP000790377"/>
    </source>
</evidence>
<evidence type="ECO:0000313" key="1">
    <source>
        <dbReference type="EMBL" id="KAH7916671.1"/>
    </source>
</evidence>